<accession>A0AAV4MB23</accession>
<name>A0AAV4MB23_CAEEX</name>
<sequence length="79" mass="8832">MDITPQIPNFCFGLLTIFGLEFGKVLSVCAILERKRMIAPRQVYFTFFAEGMVQLSFFGSSGGEEREVTLPPHRTLTSG</sequence>
<protein>
    <submittedName>
        <fullName evidence="2">Uncharacterized protein</fullName>
    </submittedName>
</protein>
<keyword evidence="1" id="KW-0812">Transmembrane</keyword>
<evidence type="ECO:0000313" key="2">
    <source>
        <dbReference type="EMBL" id="GIX68937.1"/>
    </source>
</evidence>
<dbReference type="EMBL" id="BPLR01019535">
    <property type="protein sequence ID" value="GIX68937.1"/>
    <property type="molecule type" value="Genomic_DNA"/>
</dbReference>
<gene>
    <name evidence="2" type="ORF">CEXT_109691</name>
</gene>
<reference evidence="2 3" key="1">
    <citation type="submission" date="2021-06" db="EMBL/GenBank/DDBJ databases">
        <title>Caerostris extrusa draft genome.</title>
        <authorList>
            <person name="Kono N."/>
            <person name="Arakawa K."/>
        </authorList>
    </citation>
    <scope>NUCLEOTIDE SEQUENCE [LARGE SCALE GENOMIC DNA]</scope>
</reference>
<evidence type="ECO:0000256" key="1">
    <source>
        <dbReference type="SAM" id="Phobius"/>
    </source>
</evidence>
<evidence type="ECO:0000313" key="3">
    <source>
        <dbReference type="Proteomes" id="UP001054945"/>
    </source>
</evidence>
<keyword evidence="3" id="KW-1185">Reference proteome</keyword>
<organism evidence="2 3">
    <name type="scientific">Caerostris extrusa</name>
    <name type="common">Bark spider</name>
    <name type="synonym">Caerostris bankana</name>
    <dbReference type="NCBI Taxonomy" id="172846"/>
    <lineage>
        <taxon>Eukaryota</taxon>
        <taxon>Metazoa</taxon>
        <taxon>Ecdysozoa</taxon>
        <taxon>Arthropoda</taxon>
        <taxon>Chelicerata</taxon>
        <taxon>Arachnida</taxon>
        <taxon>Araneae</taxon>
        <taxon>Araneomorphae</taxon>
        <taxon>Entelegynae</taxon>
        <taxon>Araneoidea</taxon>
        <taxon>Araneidae</taxon>
        <taxon>Caerostris</taxon>
    </lineage>
</organism>
<dbReference type="AlphaFoldDB" id="A0AAV4MB23"/>
<feature type="transmembrane region" description="Helical" evidence="1">
    <location>
        <begin position="12"/>
        <end position="32"/>
    </location>
</feature>
<keyword evidence="1" id="KW-0472">Membrane</keyword>
<dbReference type="Proteomes" id="UP001054945">
    <property type="component" value="Unassembled WGS sequence"/>
</dbReference>
<comment type="caution">
    <text evidence="2">The sequence shown here is derived from an EMBL/GenBank/DDBJ whole genome shotgun (WGS) entry which is preliminary data.</text>
</comment>
<keyword evidence="1" id="KW-1133">Transmembrane helix</keyword>
<proteinExistence type="predicted"/>